<name>A0ABV6D4N2_9HYPH</name>
<feature type="domain" description="N-acetyltransferase" evidence="3">
    <location>
        <begin position="3"/>
        <end position="150"/>
    </location>
</feature>
<organism evidence="4 5">
    <name type="scientific">Chelativorans intermedius</name>
    <dbReference type="NCBI Taxonomy" id="515947"/>
    <lineage>
        <taxon>Bacteria</taxon>
        <taxon>Pseudomonadati</taxon>
        <taxon>Pseudomonadota</taxon>
        <taxon>Alphaproteobacteria</taxon>
        <taxon>Hyphomicrobiales</taxon>
        <taxon>Phyllobacteriaceae</taxon>
        <taxon>Chelativorans</taxon>
    </lineage>
</organism>
<reference evidence="4 5" key="1">
    <citation type="submission" date="2024-09" db="EMBL/GenBank/DDBJ databases">
        <authorList>
            <person name="Sun Q."/>
            <person name="Mori K."/>
        </authorList>
    </citation>
    <scope>NUCLEOTIDE SEQUENCE [LARGE SCALE GENOMIC DNA]</scope>
    <source>
        <strain evidence="4 5">CCM 8543</strain>
    </source>
</reference>
<evidence type="ECO:0000256" key="2">
    <source>
        <dbReference type="ARBA" id="ARBA00023315"/>
    </source>
</evidence>
<dbReference type="PANTHER" id="PTHR43877">
    <property type="entry name" value="AMINOALKYLPHOSPHONATE N-ACETYLTRANSFERASE-RELATED-RELATED"/>
    <property type="match status" value="1"/>
</dbReference>
<evidence type="ECO:0000256" key="1">
    <source>
        <dbReference type="ARBA" id="ARBA00022679"/>
    </source>
</evidence>
<dbReference type="GO" id="GO:0016746">
    <property type="term" value="F:acyltransferase activity"/>
    <property type="evidence" value="ECO:0007669"/>
    <property type="project" value="UniProtKB-KW"/>
</dbReference>
<dbReference type="SUPFAM" id="SSF55729">
    <property type="entry name" value="Acyl-CoA N-acyltransferases (Nat)"/>
    <property type="match status" value="1"/>
</dbReference>
<keyword evidence="5" id="KW-1185">Reference proteome</keyword>
<dbReference type="Pfam" id="PF00583">
    <property type="entry name" value="Acetyltransf_1"/>
    <property type="match status" value="1"/>
</dbReference>
<dbReference type="PANTHER" id="PTHR43877:SF2">
    <property type="entry name" value="AMINOALKYLPHOSPHONATE N-ACETYLTRANSFERASE-RELATED"/>
    <property type="match status" value="1"/>
</dbReference>
<dbReference type="InterPro" id="IPR050832">
    <property type="entry name" value="Bact_Acetyltransf"/>
</dbReference>
<dbReference type="Proteomes" id="UP001589755">
    <property type="component" value="Unassembled WGS sequence"/>
</dbReference>
<dbReference type="EMBL" id="JBHLXD010000005">
    <property type="protein sequence ID" value="MFC0207593.1"/>
    <property type="molecule type" value="Genomic_DNA"/>
</dbReference>
<dbReference type="InterPro" id="IPR000182">
    <property type="entry name" value="GNAT_dom"/>
</dbReference>
<keyword evidence="1 4" id="KW-0808">Transferase</keyword>
<gene>
    <name evidence="4" type="ORF">ACFFJ2_04165</name>
</gene>
<dbReference type="InterPro" id="IPR016181">
    <property type="entry name" value="Acyl_CoA_acyltransferase"/>
</dbReference>
<evidence type="ECO:0000259" key="3">
    <source>
        <dbReference type="PROSITE" id="PS51186"/>
    </source>
</evidence>
<proteinExistence type="predicted"/>
<evidence type="ECO:0000313" key="5">
    <source>
        <dbReference type="Proteomes" id="UP001589755"/>
    </source>
</evidence>
<keyword evidence="2 4" id="KW-0012">Acyltransferase</keyword>
<sequence length="155" mass="17125">MPADIRPAHPRDIDALLLIENTVFETDRISRRSFRRFLDGSRASLLVAAGEDGAVWGYALTLFRRGSGVARLYSIAIAPGRAGKGLGRHLLAAAEATAEARGCRVLRLEVREENARAVALYERCGFRPIGRRNGYYADGAAALRFEKHLKTRKES</sequence>
<dbReference type="PROSITE" id="PS51186">
    <property type="entry name" value="GNAT"/>
    <property type="match status" value="1"/>
</dbReference>
<evidence type="ECO:0000313" key="4">
    <source>
        <dbReference type="EMBL" id="MFC0207593.1"/>
    </source>
</evidence>
<accession>A0ABV6D4N2</accession>
<dbReference type="EC" id="2.3.1.-" evidence="4"/>
<protein>
    <submittedName>
        <fullName evidence="4">GNAT family N-acetyltransferase</fullName>
        <ecNumber evidence="4">2.3.1.-</ecNumber>
    </submittedName>
</protein>
<dbReference type="RefSeq" id="WP_261520744.1">
    <property type="nucleotide sequence ID" value="NZ_JAODNW010000014.1"/>
</dbReference>
<dbReference type="CDD" id="cd04301">
    <property type="entry name" value="NAT_SF"/>
    <property type="match status" value="1"/>
</dbReference>
<dbReference type="Gene3D" id="3.40.630.30">
    <property type="match status" value="1"/>
</dbReference>
<comment type="caution">
    <text evidence="4">The sequence shown here is derived from an EMBL/GenBank/DDBJ whole genome shotgun (WGS) entry which is preliminary data.</text>
</comment>